<evidence type="ECO:0000313" key="3">
    <source>
        <dbReference type="Proteomes" id="UP000800200"/>
    </source>
</evidence>
<organism evidence="2 3">
    <name type="scientific">Zopfia rhizophila CBS 207.26</name>
    <dbReference type="NCBI Taxonomy" id="1314779"/>
    <lineage>
        <taxon>Eukaryota</taxon>
        <taxon>Fungi</taxon>
        <taxon>Dikarya</taxon>
        <taxon>Ascomycota</taxon>
        <taxon>Pezizomycotina</taxon>
        <taxon>Dothideomycetes</taxon>
        <taxon>Dothideomycetes incertae sedis</taxon>
        <taxon>Zopfiaceae</taxon>
        <taxon>Zopfia</taxon>
    </lineage>
</organism>
<feature type="region of interest" description="Disordered" evidence="1">
    <location>
        <begin position="31"/>
        <end position="66"/>
    </location>
</feature>
<feature type="compositionally biased region" description="Polar residues" evidence="1">
    <location>
        <begin position="32"/>
        <end position="55"/>
    </location>
</feature>
<protein>
    <submittedName>
        <fullName evidence="2">Uncharacterized protein</fullName>
    </submittedName>
</protein>
<sequence length="66" mass="7069">MAKNLADIQHAVEQLVQKGGTIYAKAARDAVTKQNQNAANKATGKASQDSNKPTSQPKPPQINFVH</sequence>
<dbReference type="EMBL" id="ML994646">
    <property type="protein sequence ID" value="KAF2182745.1"/>
    <property type="molecule type" value="Genomic_DNA"/>
</dbReference>
<accession>A0A6A6DVE5</accession>
<evidence type="ECO:0000313" key="2">
    <source>
        <dbReference type="EMBL" id="KAF2182745.1"/>
    </source>
</evidence>
<proteinExistence type="predicted"/>
<evidence type="ECO:0000256" key="1">
    <source>
        <dbReference type="SAM" id="MobiDB-lite"/>
    </source>
</evidence>
<gene>
    <name evidence="2" type="ORF">K469DRAFT_711431</name>
</gene>
<reference evidence="2" key="1">
    <citation type="journal article" date="2020" name="Stud. Mycol.">
        <title>101 Dothideomycetes genomes: a test case for predicting lifestyles and emergence of pathogens.</title>
        <authorList>
            <person name="Haridas S."/>
            <person name="Albert R."/>
            <person name="Binder M."/>
            <person name="Bloem J."/>
            <person name="Labutti K."/>
            <person name="Salamov A."/>
            <person name="Andreopoulos B."/>
            <person name="Baker S."/>
            <person name="Barry K."/>
            <person name="Bills G."/>
            <person name="Bluhm B."/>
            <person name="Cannon C."/>
            <person name="Castanera R."/>
            <person name="Culley D."/>
            <person name="Daum C."/>
            <person name="Ezra D."/>
            <person name="Gonzalez J."/>
            <person name="Henrissat B."/>
            <person name="Kuo A."/>
            <person name="Liang C."/>
            <person name="Lipzen A."/>
            <person name="Lutzoni F."/>
            <person name="Magnuson J."/>
            <person name="Mondo S."/>
            <person name="Nolan M."/>
            <person name="Ohm R."/>
            <person name="Pangilinan J."/>
            <person name="Park H.-J."/>
            <person name="Ramirez L."/>
            <person name="Alfaro M."/>
            <person name="Sun H."/>
            <person name="Tritt A."/>
            <person name="Yoshinaga Y."/>
            <person name="Zwiers L.-H."/>
            <person name="Turgeon B."/>
            <person name="Goodwin S."/>
            <person name="Spatafora J."/>
            <person name="Crous P."/>
            <person name="Grigoriev I."/>
        </authorList>
    </citation>
    <scope>NUCLEOTIDE SEQUENCE</scope>
    <source>
        <strain evidence="2">CBS 207.26</strain>
    </source>
</reference>
<dbReference type="AlphaFoldDB" id="A0A6A6DVE5"/>
<keyword evidence="3" id="KW-1185">Reference proteome</keyword>
<name>A0A6A6DVE5_9PEZI</name>
<dbReference type="Proteomes" id="UP000800200">
    <property type="component" value="Unassembled WGS sequence"/>
</dbReference>